<reference evidence="1" key="1">
    <citation type="submission" date="2024-06" db="EMBL/GenBank/DDBJ databases">
        <authorList>
            <person name="Liu X."/>
            <person name="Lenzi L."/>
            <person name="Haldenby T S."/>
            <person name="Uol C."/>
        </authorList>
    </citation>
    <scope>NUCLEOTIDE SEQUENCE</scope>
</reference>
<evidence type="ECO:0000313" key="1">
    <source>
        <dbReference type="EMBL" id="CAL5132474.1"/>
    </source>
</evidence>
<dbReference type="AlphaFoldDB" id="A0AAV2T5S1"/>
<name>A0AAV2T5S1_CALDB</name>
<evidence type="ECO:0000313" key="2">
    <source>
        <dbReference type="Proteomes" id="UP001497525"/>
    </source>
</evidence>
<gene>
    <name evidence="1" type="ORF">CDAUBV1_LOCUS5298</name>
</gene>
<protein>
    <recommendedName>
        <fullName evidence="3">Transposase domain-containing protein</fullName>
    </recommendedName>
</protein>
<dbReference type="Proteomes" id="UP001497525">
    <property type="component" value="Unassembled WGS sequence"/>
</dbReference>
<dbReference type="PANTHER" id="PTHR33053">
    <property type="entry name" value="PROTEIN, PUTATIVE-RELATED"/>
    <property type="match status" value="1"/>
</dbReference>
<organism evidence="1 2">
    <name type="scientific">Calicophoron daubneyi</name>
    <name type="common">Rumen fluke</name>
    <name type="synonym">Paramphistomum daubneyi</name>
    <dbReference type="NCBI Taxonomy" id="300641"/>
    <lineage>
        <taxon>Eukaryota</taxon>
        <taxon>Metazoa</taxon>
        <taxon>Spiralia</taxon>
        <taxon>Lophotrochozoa</taxon>
        <taxon>Platyhelminthes</taxon>
        <taxon>Trematoda</taxon>
        <taxon>Digenea</taxon>
        <taxon>Plagiorchiida</taxon>
        <taxon>Pronocephalata</taxon>
        <taxon>Paramphistomoidea</taxon>
        <taxon>Paramphistomidae</taxon>
        <taxon>Calicophoron</taxon>
    </lineage>
</organism>
<proteinExistence type="predicted"/>
<comment type="caution">
    <text evidence="1">The sequence shown here is derived from an EMBL/GenBank/DDBJ whole genome shotgun (WGS) entry which is preliminary data.</text>
</comment>
<evidence type="ECO:0008006" key="3">
    <source>
        <dbReference type="Google" id="ProtNLM"/>
    </source>
</evidence>
<dbReference type="EMBL" id="CAXLJL010000124">
    <property type="protein sequence ID" value="CAL5132474.1"/>
    <property type="molecule type" value="Genomic_DNA"/>
</dbReference>
<accession>A0AAV2T5S1</accession>
<sequence>MKTPRVTDLRVISPGKYGHYGLQQALEKIAPNALLHAAEYVSLQFNVDGMKPFKDTNMCMWPILGRIIYPVVTSPFLVGLYSGSTKPEDVNFYLSTFVQELLDLLKHGVRVAKSARPINVRISCFVCDSPARAYIKRKVTHTGYSSCDHCVQKGIYVAGKVTFPLTNCPLRTDAAFRSRSDSYKTILECLPIDMINDFPLDYMHCVCLGVTKRVISKWLDSANNAFCIDSASKNIVHHRIMQYRGCLKPYFTKVCRTWNLYRQWHAVEFRQFLLYLGPVVLRDAISTEYYDNFMHLSIGIYLLSHPAFYKTYNGFSHSCLIKFIESAYDVYGAGEMVYNVHSLIRNILSRLISPAMSEEIHCGGKDKPFLFKNSRIYGFLLDQVNKRTAFSSVDSKTVSYEARLWFRLRREQMKGKPQEVSFLCLLQCISISSRVPNLPTLIFFRW</sequence>